<reference evidence="4" key="1">
    <citation type="journal article" date="2021" name="Nat. Commun.">
        <title>Genetic determinants of endophytism in the Arabidopsis root mycobiome.</title>
        <authorList>
            <person name="Mesny F."/>
            <person name="Miyauchi S."/>
            <person name="Thiergart T."/>
            <person name="Pickel B."/>
            <person name="Atanasova L."/>
            <person name="Karlsson M."/>
            <person name="Huettel B."/>
            <person name="Barry K.W."/>
            <person name="Haridas S."/>
            <person name="Chen C."/>
            <person name="Bauer D."/>
            <person name="Andreopoulos W."/>
            <person name="Pangilinan J."/>
            <person name="LaButti K."/>
            <person name="Riley R."/>
            <person name="Lipzen A."/>
            <person name="Clum A."/>
            <person name="Drula E."/>
            <person name="Henrissat B."/>
            <person name="Kohler A."/>
            <person name="Grigoriev I.V."/>
            <person name="Martin F.M."/>
            <person name="Hacquard S."/>
        </authorList>
    </citation>
    <scope>NUCLEOTIDE SEQUENCE</scope>
    <source>
        <strain evidence="4">MPI-SDFR-AT-0117</strain>
    </source>
</reference>
<keyword evidence="3" id="KW-0560">Oxidoreductase</keyword>
<dbReference type="PANTHER" id="PTHR24320:SF282">
    <property type="entry name" value="WW DOMAIN-CONTAINING OXIDOREDUCTASE"/>
    <property type="match status" value="1"/>
</dbReference>
<dbReference type="GO" id="GO:0016491">
    <property type="term" value="F:oxidoreductase activity"/>
    <property type="evidence" value="ECO:0007669"/>
    <property type="project" value="UniProtKB-KW"/>
</dbReference>
<dbReference type="InterPro" id="IPR036291">
    <property type="entry name" value="NAD(P)-bd_dom_sf"/>
</dbReference>
<dbReference type="EMBL" id="JAGSXJ010000031">
    <property type="protein sequence ID" value="KAH6669677.1"/>
    <property type="molecule type" value="Genomic_DNA"/>
</dbReference>
<comment type="similarity">
    <text evidence="1">Belongs to the short-chain dehydrogenases/reductases (SDR) family.</text>
</comment>
<evidence type="ECO:0000313" key="5">
    <source>
        <dbReference type="Proteomes" id="UP000770015"/>
    </source>
</evidence>
<evidence type="ECO:0000256" key="2">
    <source>
        <dbReference type="ARBA" id="ARBA00022857"/>
    </source>
</evidence>
<dbReference type="Proteomes" id="UP000770015">
    <property type="component" value="Unassembled WGS sequence"/>
</dbReference>
<organism evidence="4 5">
    <name type="scientific">Plectosphaerella plurivora</name>
    <dbReference type="NCBI Taxonomy" id="936078"/>
    <lineage>
        <taxon>Eukaryota</taxon>
        <taxon>Fungi</taxon>
        <taxon>Dikarya</taxon>
        <taxon>Ascomycota</taxon>
        <taxon>Pezizomycotina</taxon>
        <taxon>Sordariomycetes</taxon>
        <taxon>Hypocreomycetidae</taxon>
        <taxon>Glomerellales</taxon>
        <taxon>Plectosphaerellaceae</taxon>
        <taxon>Plectosphaerella</taxon>
    </lineage>
</organism>
<evidence type="ECO:0000256" key="3">
    <source>
        <dbReference type="ARBA" id="ARBA00023002"/>
    </source>
</evidence>
<evidence type="ECO:0000313" key="4">
    <source>
        <dbReference type="EMBL" id="KAH6669677.1"/>
    </source>
</evidence>
<comment type="caution">
    <text evidence="4">The sequence shown here is derived from an EMBL/GenBank/DDBJ whole genome shotgun (WGS) entry which is preliminary data.</text>
</comment>
<accession>A0A9P8V2Y3</accession>
<name>A0A9P8V2Y3_9PEZI</name>
<dbReference type="SUPFAM" id="SSF51735">
    <property type="entry name" value="NAD(P)-binding Rossmann-fold domains"/>
    <property type="match status" value="1"/>
</dbReference>
<keyword evidence="5" id="KW-1185">Reference proteome</keyword>
<dbReference type="InterPro" id="IPR002347">
    <property type="entry name" value="SDR_fam"/>
</dbReference>
<protein>
    <recommendedName>
        <fullName evidence="6">Short-chain dehydrogenase</fullName>
    </recommendedName>
</protein>
<evidence type="ECO:0000256" key="1">
    <source>
        <dbReference type="ARBA" id="ARBA00006484"/>
    </source>
</evidence>
<dbReference type="PRINTS" id="PR00081">
    <property type="entry name" value="GDHRDH"/>
</dbReference>
<keyword evidence="2" id="KW-0521">NADP</keyword>
<dbReference type="PANTHER" id="PTHR24320">
    <property type="entry name" value="RETINOL DEHYDROGENASE"/>
    <property type="match status" value="1"/>
</dbReference>
<dbReference type="OrthoDB" id="191139at2759"/>
<dbReference type="AlphaFoldDB" id="A0A9P8V2Y3"/>
<dbReference type="Pfam" id="PF00106">
    <property type="entry name" value="adh_short"/>
    <property type="match status" value="1"/>
</dbReference>
<gene>
    <name evidence="4" type="ORF">F5X68DRAFT_236373</name>
</gene>
<dbReference type="Gene3D" id="3.40.50.720">
    <property type="entry name" value="NAD(P)-binding Rossmann-like Domain"/>
    <property type="match status" value="1"/>
</dbReference>
<evidence type="ECO:0008006" key="6">
    <source>
        <dbReference type="Google" id="ProtNLM"/>
    </source>
</evidence>
<sequence>MATPTIASWDTFKEVPDLSGKVVFITGGNTGIGLETAKVTALRGATVYIGTRNEEKTKAALTKLRAENEAIKEDQIKRIPLDLLDLASIVEAAATLAKLESKLDLLFNMASIDRLAPRTADGWEPVIAGDYAGHFLFTNLLLPLLKTAAKTPRADVRIINFGSMAVSNLLPAGYIPNFTSPNVLADPVPYHPWAWRWIASYLFADDMIPYCVAKLAVVSFAAELQRRLDAEGVSILSIAIHPGEVATNQSTTSITPMLRSIAVKTFLTMEDGVKHSLYAATASALRKGDFGGKYMLPLGKVSQLHPLVDNEEQVTALWKNTEGAINEALAKKGLLQLQSW</sequence>
<proteinExistence type="inferred from homology"/>